<keyword evidence="1" id="KW-0732">Signal</keyword>
<proteinExistence type="predicted"/>
<dbReference type="EMBL" id="VSWC01000157">
    <property type="protein sequence ID" value="KAA1075184.1"/>
    <property type="molecule type" value="Genomic_DNA"/>
</dbReference>
<dbReference type="Proteomes" id="UP000324748">
    <property type="component" value="Unassembled WGS sequence"/>
</dbReference>
<evidence type="ECO:0000256" key="1">
    <source>
        <dbReference type="SAM" id="SignalP"/>
    </source>
</evidence>
<comment type="caution">
    <text evidence="2">The sequence shown here is derived from an EMBL/GenBank/DDBJ whole genome shotgun (WGS) entry which is preliminary data.</text>
</comment>
<evidence type="ECO:0000313" key="2">
    <source>
        <dbReference type="EMBL" id="KAA1075184.1"/>
    </source>
</evidence>
<name>A0A5B0MGT6_PUCGR</name>
<organism evidence="2 3">
    <name type="scientific">Puccinia graminis f. sp. tritici</name>
    <dbReference type="NCBI Taxonomy" id="56615"/>
    <lineage>
        <taxon>Eukaryota</taxon>
        <taxon>Fungi</taxon>
        <taxon>Dikarya</taxon>
        <taxon>Basidiomycota</taxon>
        <taxon>Pucciniomycotina</taxon>
        <taxon>Pucciniomycetes</taxon>
        <taxon>Pucciniales</taxon>
        <taxon>Pucciniaceae</taxon>
        <taxon>Puccinia</taxon>
    </lineage>
</organism>
<keyword evidence="3" id="KW-1185">Reference proteome</keyword>
<feature type="chain" id="PRO_5022836734" evidence="1">
    <location>
        <begin position="21"/>
        <end position="97"/>
    </location>
</feature>
<feature type="signal peptide" evidence="1">
    <location>
        <begin position="1"/>
        <end position="20"/>
    </location>
</feature>
<sequence length="97" mass="10524">MNLISALVVLMAMSANFAVGLKCMNCQGNICAPTSTPRPICFNRDETHEDASSIFGQYYCLRGNQTLKCCPKEKGNNGQVAQPIKRLVPSDCTNALP</sequence>
<accession>A0A5B0MGT6</accession>
<evidence type="ECO:0000313" key="3">
    <source>
        <dbReference type="Proteomes" id="UP000324748"/>
    </source>
</evidence>
<gene>
    <name evidence="2" type="ORF">PGT21_030667</name>
</gene>
<reference evidence="2 3" key="1">
    <citation type="submission" date="2019-05" db="EMBL/GenBank/DDBJ databases">
        <title>Emergence of the Ug99 lineage of the wheat stem rust pathogen through somatic hybridization.</title>
        <authorList>
            <person name="Li F."/>
            <person name="Upadhyaya N.M."/>
            <person name="Sperschneider J."/>
            <person name="Matny O."/>
            <person name="Nguyen-Phuc H."/>
            <person name="Mago R."/>
            <person name="Raley C."/>
            <person name="Miller M.E."/>
            <person name="Silverstein K.A.T."/>
            <person name="Henningsen E."/>
            <person name="Hirsch C.D."/>
            <person name="Visser B."/>
            <person name="Pretorius Z.A."/>
            <person name="Steffenson B.J."/>
            <person name="Schwessinger B."/>
            <person name="Dodds P.N."/>
            <person name="Figueroa M."/>
        </authorList>
    </citation>
    <scope>NUCLEOTIDE SEQUENCE [LARGE SCALE GENOMIC DNA]</scope>
    <source>
        <strain evidence="2">21-0</strain>
    </source>
</reference>
<protein>
    <submittedName>
        <fullName evidence="2">Uncharacterized protein</fullName>
    </submittedName>
</protein>
<dbReference type="AlphaFoldDB" id="A0A5B0MGT6"/>